<protein>
    <submittedName>
        <fullName evidence="5">NUDIX domain-containing protein</fullName>
    </submittedName>
</protein>
<accession>A0A7D5T4E9</accession>
<dbReference type="KEGG" id="hpel:HZS54_07220"/>
<dbReference type="OrthoDB" id="40462at2157"/>
<evidence type="ECO:0000313" key="6">
    <source>
        <dbReference type="Proteomes" id="UP000509346"/>
    </source>
</evidence>
<sequence length="161" mass="18204">MDVRDEFIPAEEFATVLNRVPQVCVEVVLAGEGEDADRVLLAHRTNEPASGEWFWPGGRLYKGEELDDAARRVAREELGVEVTVEGRVGVYGHFWDTSRIDGVDSRHTVNVVFRVSRVDPDAAIELDEQHDDYRFVAGEEEGLHEYVREYLVDMGLREGDG</sequence>
<keyword evidence="6" id="KW-1185">Reference proteome</keyword>
<keyword evidence="3" id="KW-0460">Magnesium</keyword>
<dbReference type="SUPFAM" id="SSF55811">
    <property type="entry name" value="Nudix"/>
    <property type="match status" value="1"/>
</dbReference>
<dbReference type="GeneID" id="56082367"/>
<dbReference type="RefSeq" id="WP_179921414.1">
    <property type="nucleotide sequence ID" value="NZ_CP058909.1"/>
</dbReference>
<evidence type="ECO:0000313" key="5">
    <source>
        <dbReference type="EMBL" id="QLH81428.1"/>
    </source>
</evidence>
<dbReference type="PANTHER" id="PTHR43046">
    <property type="entry name" value="GDP-MANNOSE MANNOSYL HYDROLASE"/>
    <property type="match status" value="1"/>
</dbReference>
<comment type="cofactor">
    <cofactor evidence="1">
        <name>Mg(2+)</name>
        <dbReference type="ChEBI" id="CHEBI:18420"/>
    </cofactor>
</comment>
<gene>
    <name evidence="5" type="ORF">HZS54_07220</name>
</gene>
<evidence type="ECO:0000256" key="3">
    <source>
        <dbReference type="ARBA" id="ARBA00022842"/>
    </source>
</evidence>
<dbReference type="GO" id="GO:0016787">
    <property type="term" value="F:hydrolase activity"/>
    <property type="evidence" value="ECO:0007669"/>
    <property type="project" value="UniProtKB-KW"/>
</dbReference>
<evidence type="ECO:0000259" key="4">
    <source>
        <dbReference type="PROSITE" id="PS51462"/>
    </source>
</evidence>
<dbReference type="Proteomes" id="UP000509346">
    <property type="component" value="Chromosome"/>
</dbReference>
<dbReference type="EMBL" id="CP058909">
    <property type="protein sequence ID" value="QLH81428.1"/>
    <property type="molecule type" value="Genomic_DNA"/>
</dbReference>
<dbReference type="Gene3D" id="3.90.79.10">
    <property type="entry name" value="Nucleoside Triphosphate Pyrophosphohydrolase"/>
    <property type="match status" value="1"/>
</dbReference>
<dbReference type="PROSITE" id="PS51462">
    <property type="entry name" value="NUDIX"/>
    <property type="match status" value="1"/>
</dbReference>
<reference evidence="5 6" key="1">
    <citation type="submission" date="2020-07" db="EMBL/GenBank/DDBJ databases">
        <title>Halosimplex litoreum sp. nov. and Halosimplex rubrum sp. nov., isolated from different salt environments.</title>
        <authorList>
            <person name="Cui H."/>
        </authorList>
    </citation>
    <scope>NUCLEOTIDE SEQUENCE [LARGE SCALE GENOMIC DNA]</scope>
    <source>
        <strain evidence="5 6">R2</strain>
    </source>
</reference>
<keyword evidence="2" id="KW-0378">Hydrolase</keyword>
<dbReference type="PANTHER" id="PTHR43046:SF12">
    <property type="entry name" value="GDP-MANNOSE MANNOSYL HYDROLASE"/>
    <property type="match status" value="1"/>
</dbReference>
<evidence type="ECO:0000256" key="1">
    <source>
        <dbReference type="ARBA" id="ARBA00001946"/>
    </source>
</evidence>
<dbReference type="InterPro" id="IPR000086">
    <property type="entry name" value="NUDIX_hydrolase_dom"/>
</dbReference>
<feature type="domain" description="Nudix hydrolase" evidence="4">
    <location>
        <begin position="20"/>
        <end position="158"/>
    </location>
</feature>
<dbReference type="AlphaFoldDB" id="A0A7D5T4E9"/>
<evidence type="ECO:0000256" key="2">
    <source>
        <dbReference type="ARBA" id="ARBA00022801"/>
    </source>
</evidence>
<dbReference type="Pfam" id="PF00293">
    <property type="entry name" value="NUDIX"/>
    <property type="match status" value="1"/>
</dbReference>
<name>A0A7D5T4E9_9EURY</name>
<organism evidence="5 6">
    <name type="scientific">Halosimplex pelagicum</name>
    <dbReference type="NCBI Taxonomy" id="869886"/>
    <lineage>
        <taxon>Archaea</taxon>
        <taxon>Methanobacteriati</taxon>
        <taxon>Methanobacteriota</taxon>
        <taxon>Stenosarchaea group</taxon>
        <taxon>Halobacteria</taxon>
        <taxon>Halobacteriales</taxon>
        <taxon>Haloarculaceae</taxon>
        <taxon>Halosimplex</taxon>
    </lineage>
</organism>
<dbReference type="InterPro" id="IPR015797">
    <property type="entry name" value="NUDIX_hydrolase-like_dom_sf"/>
</dbReference>
<proteinExistence type="predicted"/>